<keyword evidence="1" id="KW-0472">Membrane</keyword>
<protein>
    <submittedName>
        <fullName evidence="2">Tetratricopeptide repeat protein 39b-like protein</fullName>
    </submittedName>
</protein>
<keyword evidence="1" id="KW-0812">Transmembrane</keyword>
<proteinExistence type="predicted"/>
<keyword evidence="1" id="KW-1133">Transmembrane helix</keyword>
<evidence type="ECO:0000313" key="3">
    <source>
        <dbReference type="Proteomes" id="UP000036403"/>
    </source>
</evidence>
<evidence type="ECO:0000256" key="1">
    <source>
        <dbReference type="SAM" id="Phobius"/>
    </source>
</evidence>
<keyword evidence="3" id="KW-1185">Reference proteome</keyword>
<sequence>MSDIEGDDEFQDAQESLPQCVDIHTFALTSMDLDTAIMEARKAIHCFFNNDFDQAKKILEPWADSSMYHSLGTSVFAFLEAILTFEQVLIIHYVLSVTL</sequence>
<dbReference type="PANTHER" id="PTHR31859:SF9">
    <property type="entry name" value="TETRATRICOPEPTIDE REPEAT PROTEIN 39B"/>
    <property type="match status" value="1"/>
</dbReference>
<name>A0A0J7KZP8_LASNI</name>
<dbReference type="Pfam" id="PF10300">
    <property type="entry name" value="Iml2-TPR_39"/>
    <property type="match status" value="1"/>
</dbReference>
<evidence type="ECO:0000313" key="2">
    <source>
        <dbReference type="EMBL" id="KMQ96032.1"/>
    </source>
</evidence>
<dbReference type="InterPro" id="IPR019412">
    <property type="entry name" value="IML2/TPR_39"/>
</dbReference>
<dbReference type="OrthoDB" id="43460at2759"/>
<feature type="transmembrane region" description="Helical" evidence="1">
    <location>
        <begin position="75"/>
        <end position="95"/>
    </location>
</feature>
<organism evidence="2 3">
    <name type="scientific">Lasius niger</name>
    <name type="common">Black garden ant</name>
    <dbReference type="NCBI Taxonomy" id="67767"/>
    <lineage>
        <taxon>Eukaryota</taxon>
        <taxon>Metazoa</taxon>
        <taxon>Ecdysozoa</taxon>
        <taxon>Arthropoda</taxon>
        <taxon>Hexapoda</taxon>
        <taxon>Insecta</taxon>
        <taxon>Pterygota</taxon>
        <taxon>Neoptera</taxon>
        <taxon>Endopterygota</taxon>
        <taxon>Hymenoptera</taxon>
        <taxon>Apocrita</taxon>
        <taxon>Aculeata</taxon>
        <taxon>Formicoidea</taxon>
        <taxon>Formicidae</taxon>
        <taxon>Formicinae</taxon>
        <taxon>Lasius</taxon>
        <taxon>Lasius</taxon>
    </lineage>
</organism>
<gene>
    <name evidence="2" type="ORF">RF55_3714</name>
</gene>
<dbReference type="EMBL" id="LBMM01001603">
    <property type="protein sequence ID" value="KMQ96032.1"/>
    <property type="molecule type" value="Genomic_DNA"/>
</dbReference>
<dbReference type="Proteomes" id="UP000036403">
    <property type="component" value="Unassembled WGS sequence"/>
</dbReference>
<comment type="caution">
    <text evidence="2">The sequence shown here is derived from an EMBL/GenBank/DDBJ whole genome shotgun (WGS) entry which is preliminary data.</text>
</comment>
<dbReference type="PaxDb" id="67767-A0A0J7KZP8"/>
<dbReference type="AlphaFoldDB" id="A0A0J7KZP8"/>
<dbReference type="PANTHER" id="PTHR31859">
    <property type="entry name" value="TETRATRICOPEPTIDE REPEAT PROTEIN 39 FAMILY MEMBER"/>
    <property type="match status" value="1"/>
</dbReference>
<accession>A0A0J7KZP8</accession>
<reference evidence="2 3" key="1">
    <citation type="submission" date="2015-04" db="EMBL/GenBank/DDBJ databases">
        <title>Lasius niger genome sequencing.</title>
        <authorList>
            <person name="Konorov E.A."/>
            <person name="Nikitin M.A."/>
            <person name="Kirill M.V."/>
            <person name="Chang P."/>
        </authorList>
    </citation>
    <scope>NUCLEOTIDE SEQUENCE [LARGE SCALE GENOMIC DNA]</scope>
    <source>
        <tissue evidence="2">Whole</tissue>
    </source>
</reference>